<organism evidence="6 7">
    <name type="scientific">Stichopus japonicus</name>
    <name type="common">Sea cucumber</name>
    <dbReference type="NCBI Taxonomy" id="307972"/>
    <lineage>
        <taxon>Eukaryota</taxon>
        <taxon>Metazoa</taxon>
        <taxon>Echinodermata</taxon>
        <taxon>Eleutherozoa</taxon>
        <taxon>Echinozoa</taxon>
        <taxon>Holothuroidea</taxon>
        <taxon>Aspidochirotacea</taxon>
        <taxon>Aspidochirotida</taxon>
        <taxon>Stichopodidae</taxon>
        <taxon>Apostichopus</taxon>
    </lineage>
</organism>
<protein>
    <submittedName>
        <fullName evidence="6">Uncharacterized protein</fullName>
    </submittedName>
</protein>
<dbReference type="InterPro" id="IPR016187">
    <property type="entry name" value="CTDL_fold"/>
</dbReference>
<dbReference type="PANTHER" id="PTHR22906:SF43">
    <property type="entry name" value="PROPERDIN"/>
    <property type="match status" value="1"/>
</dbReference>
<dbReference type="PRINTS" id="PR01705">
    <property type="entry name" value="TSP1REPEAT"/>
</dbReference>
<keyword evidence="4" id="KW-0677">Repeat</keyword>
<name>A0A2G8LAQ4_STIJA</name>
<dbReference type="Gene3D" id="2.20.100.10">
    <property type="entry name" value="Thrombospondin type-1 (TSP1) repeat"/>
    <property type="match status" value="1"/>
</dbReference>
<dbReference type="SMART" id="SM00209">
    <property type="entry name" value="TSP1"/>
    <property type="match status" value="1"/>
</dbReference>
<keyword evidence="7" id="KW-1185">Reference proteome</keyword>
<dbReference type="OrthoDB" id="5989160at2759"/>
<dbReference type="PROSITE" id="PS50092">
    <property type="entry name" value="TSP1"/>
    <property type="match status" value="1"/>
</dbReference>
<evidence type="ECO:0000256" key="2">
    <source>
        <dbReference type="ARBA" id="ARBA00022525"/>
    </source>
</evidence>
<reference evidence="6 7" key="1">
    <citation type="journal article" date="2017" name="PLoS Biol.">
        <title>The sea cucumber genome provides insights into morphological evolution and visceral regeneration.</title>
        <authorList>
            <person name="Zhang X."/>
            <person name="Sun L."/>
            <person name="Yuan J."/>
            <person name="Sun Y."/>
            <person name="Gao Y."/>
            <person name="Zhang L."/>
            <person name="Li S."/>
            <person name="Dai H."/>
            <person name="Hamel J.F."/>
            <person name="Liu C."/>
            <person name="Yu Y."/>
            <person name="Liu S."/>
            <person name="Lin W."/>
            <person name="Guo K."/>
            <person name="Jin S."/>
            <person name="Xu P."/>
            <person name="Storey K.B."/>
            <person name="Huan P."/>
            <person name="Zhang T."/>
            <person name="Zhou Y."/>
            <person name="Zhang J."/>
            <person name="Lin C."/>
            <person name="Li X."/>
            <person name="Xing L."/>
            <person name="Huo D."/>
            <person name="Sun M."/>
            <person name="Wang L."/>
            <person name="Mercier A."/>
            <person name="Li F."/>
            <person name="Yang H."/>
            <person name="Xiang J."/>
        </authorList>
    </citation>
    <scope>NUCLEOTIDE SEQUENCE [LARGE SCALE GENOMIC DNA]</scope>
    <source>
        <strain evidence="6">Shaxun</strain>
        <tissue evidence="6">Muscle</tissue>
    </source>
</reference>
<keyword evidence="2" id="KW-0964">Secreted</keyword>
<evidence type="ECO:0000313" key="7">
    <source>
        <dbReference type="Proteomes" id="UP000230750"/>
    </source>
</evidence>
<proteinExistence type="predicted"/>
<dbReference type="SUPFAM" id="SSF82895">
    <property type="entry name" value="TSP-1 type 1 repeat"/>
    <property type="match status" value="1"/>
</dbReference>
<dbReference type="SUPFAM" id="SSF56436">
    <property type="entry name" value="C-type lectin-like"/>
    <property type="match status" value="1"/>
</dbReference>
<keyword evidence="3" id="KW-0732">Signal</keyword>
<dbReference type="AlphaFoldDB" id="A0A2G8LAQ4"/>
<sequence length="682" mass="77595">METTRQFMLIGHKTRDTLLLPASELLPSDVDNIVDSFFLQTFQFPSEEPKDRKVLLNIGPTDSFITDESRFEEIAIDSNIHQEVTLFMTFFDAMPPSWIGDPKSQLFAAYLALPGSDLSYFGFTDPDHLPCGDFPKLEHRHEYLRQDLVEFTPNLETEDVVYLRNVESLYQTLTSLHLSAQNWKSLSGTKESFLQGQLWNMAMSEATHLLTNVTNSLTQLILDTVWETTINDSLPVVQNLVKAFILFEPLPSTQLITEDFQAILSGLESWLSDKESMILIDVMAEVVRVSVLDGPPQLQATILPLVALFEPIVTVLPTLFPDEDDFSAVIPNLVFEGVTDFEVDESFYDLLFNLTVGNDGHMDGISYISASGTEEAEDVIGFRVDGCVVDWDYTSSLWVYTEPQMTSEVTLAGGWGNWLEWASCSTSCEGGSQSRERQCLDPQVPCSGVAMETRACNELRCGLYRDMNDLVHDVILSREVMTFTEMSEYCRRMQAHLISYPHSTEQDEYLLQRIQYAHLDHIWISSQSTSSCRLLRKNGELISAECTDLFHGFCIKDFVLVFDAFAGNDESISMLWDNRDKADSFNGGNRRNSHFLDTELIRMWNRDTYVKEVQLAVYDVDDQLVLDLRFDGADTKPHTWFSAATLTSAWPYTDLTTAEETPNFQIHTGWVHFIFAFSYHEK</sequence>
<evidence type="ECO:0000256" key="1">
    <source>
        <dbReference type="ARBA" id="ARBA00004613"/>
    </source>
</evidence>
<evidence type="ECO:0000256" key="3">
    <source>
        <dbReference type="ARBA" id="ARBA00022729"/>
    </source>
</evidence>
<dbReference type="InterPro" id="IPR052065">
    <property type="entry name" value="Compl_asym_regulator"/>
</dbReference>
<dbReference type="InterPro" id="IPR000884">
    <property type="entry name" value="TSP1_rpt"/>
</dbReference>
<evidence type="ECO:0000313" key="6">
    <source>
        <dbReference type="EMBL" id="PIK57353.1"/>
    </source>
</evidence>
<dbReference type="PANTHER" id="PTHR22906">
    <property type="entry name" value="PROPERDIN"/>
    <property type="match status" value="1"/>
</dbReference>
<evidence type="ECO:0000256" key="4">
    <source>
        <dbReference type="ARBA" id="ARBA00022737"/>
    </source>
</evidence>
<dbReference type="Proteomes" id="UP000230750">
    <property type="component" value="Unassembled WGS sequence"/>
</dbReference>
<gene>
    <name evidence="6" type="ORF">BSL78_05742</name>
</gene>
<dbReference type="Pfam" id="PF00090">
    <property type="entry name" value="TSP_1"/>
    <property type="match status" value="1"/>
</dbReference>
<accession>A0A2G8LAQ4</accession>
<comment type="subcellular location">
    <subcellularLocation>
        <location evidence="1">Secreted</location>
    </subcellularLocation>
</comment>
<keyword evidence="5" id="KW-1015">Disulfide bond</keyword>
<dbReference type="InterPro" id="IPR036383">
    <property type="entry name" value="TSP1_rpt_sf"/>
</dbReference>
<dbReference type="CDD" id="cd00037">
    <property type="entry name" value="CLECT"/>
    <property type="match status" value="1"/>
</dbReference>
<evidence type="ECO:0000256" key="5">
    <source>
        <dbReference type="ARBA" id="ARBA00023157"/>
    </source>
</evidence>
<dbReference type="EMBL" id="MRZV01000145">
    <property type="protein sequence ID" value="PIK57353.1"/>
    <property type="molecule type" value="Genomic_DNA"/>
</dbReference>
<comment type="caution">
    <text evidence="6">The sequence shown here is derived from an EMBL/GenBank/DDBJ whole genome shotgun (WGS) entry which is preliminary data.</text>
</comment>